<dbReference type="PANTHER" id="PTHR10472">
    <property type="entry name" value="D-TYROSYL-TRNA TYR DEACYLASE"/>
    <property type="match status" value="1"/>
</dbReference>
<reference evidence="5 6" key="1">
    <citation type="journal article" date="2017" name="Int. J. Syst. Evol. Microbiol.">
        <title>Jeotgalibaca porci sp. nov. and Jeotgalibaca arthritidis sp. nov., isolated from pigs, and emended description of the genus Jeotgalibaca.</title>
        <authorList>
            <person name="Zamora L."/>
            <person name="Perez-Sancho M."/>
            <person name="Dominguez L."/>
            <person name="Fernandez-Garayzabal J.F."/>
            <person name="Vela A.I."/>
        </authorList>
    </citation>
    <scope>NUCLEOTIDE SEQUENCE [LARGE SCALE GENOMIC DNA]</scope>
    <source>
        <strain evidence="5 6">CCUG 69148</strain>
    </source>
</reference>
<organism evidence="5 6">
    <name type="scientific">Jeotgalibaca porci</name>
    <dbReference type="NCBI Taxonomy" id="1868793"/>
    <lineage>
        <taxon>Bacteria</taxon>
        <taxon>Bacillati</taxon>
        <taxon>Bacillota</taxon>
        <taxon>Bacilli</taxon>
        <taxon>Lactobacillales</taxon>
        <taxon>Carnobacteriaceae</taxon>
        <taxon>Jeotgalibaca</taxon>
    </lineage>
</organism>
<dbReference type="Pfam" id="PF02580">
    <property type="entry name" value="Tyr_Deacylase"/>
    <property type="match status" value="1"/>
</dbReference>
<dbReference type="HAMAP" id="MF_00518">
    <property type="entry name" value="Deacylase_Dtd"/>
    <property type="match status" value="1"/>
</dbReference>
<evidence type="ECO:0000256" key="3">
    <source>
        <dbReference type="ARBA" id="ARBA00022884"/>
    </source>
</evidence>
<evidence type="ECO:0000256" key="4">
    <source>
        <dbReference type="HAMAP-Rule" id="MF_00518"/>
    </source>
</evidence>
<keyword evidence="2 4" id="KW-0820">tRNA-binding</keyword>
<evidence type="ECO:0000313" key="5">
    <source>
        <dbReference type="EMBL" id="QIK50660.1"/>
    </source>
</evidence>
<dbReference type="GeneID" id="94551718"/>
<comment type="catalytic activity">
    <reaction evidence="4">
        <text>a D-aminoacyl-tRNA + H2O = a tRNA + a D-alpha-amino acid + H(+)</text>
        <dbReference type="Rhea" id="RHEA:13953"/>
        <dbReference type="Rhea" id="RHEA-COMP:10123"/>
        <dbReference type="Rhea" id="RHEA-COMP:10124"/>
        <dbReference type="ChEBI" id="CHEBI:15377"/>
        <dbReference type="ChEBI" id="CHEBI:15378"/>
        <dbReference type="ChEBI" id="CHEBI:59871"/>
        <dbReference type="ChEBI" id="CHEBI:78442"/>
        <dbReference type="ChEBI" id="CHEBI:79333"/>
        <dbReference type="EC" id="3.1.1.96"/>
    </reaction>
</comment>
<comment type="function">
    <text evidence="4">An aminoacyl-tRNA editing enzyme that deacylates mischarged D-aminoacyl-tRNAs. Also deacylates mischarged glycyl-tRNA(Ala), protecting cells against glycine mischarging by AlaRS. Acts via tRNA-based rather than protein-based catalysis; rejects L-amino acids rather than detecting D-amino acids in the active site. By recycling D-aminoacyl-tRNA to D-amino acids and free tRNA molecules, this enzyme counteracts the toxicity associated with the formation of D-aminoacyl-tRNA entities in vivo and helps enforce protein L-homochirality.</text>
</comment>
<sequence length="148" mass="16038">MRVVIQKVSEASVSVEGQSLGAIKKGFMLLVGVGQEDTEVDVDYLARKIANLRVFEDEQGKMNLALKDVAGEILSISQFTLLANTKKGNRPSFIEAAAPETGDLLYEKLNASLRAEGFTVKTGQFGAHMQVQLINDGPVTILIDSKNK</sequence>
<dbReference type="GO" id="GO:0043908">
    <property type="term" value="F:Ser(Gly)-tRNA(Ala) hydrolase activity"/>
    <property type="evidence" value="ECO:0007669"/>
    <property type="project" value="UniProtKB-UniRule"/>
</dbReference>
<comment type="similarity">
    <text evidence="1 4">Belongs to the DTD family.</text>
</comment>
<dbReference type="Gene3D" id="3.50.80.10">
    <property type="entry name" value="D-tyrosyl-tRNA(Tyr) deacylase"/>
    <property type="match status" value="1"/>
</dbReference>
<dbReference type="GO" id="GO:0106026">
    <property type="term" value="F:Gly-tRNA(Ala) deacylase activity"/>
    <property type="evidence" value="ECO:0007669"/>
    <property type="project" value="UniProtKB-UniRule"/>
</dbReference>
<dbReference type="FunFam" id="3.50.80.10:FF:000001">
    <property type="entry name" value="D-aminoacyl-tRNA deacylase"/>
    <property type="match status" value="1"/>
</dbReference>
<dbReference type="AlphaFoldDB" id="A0A6G7WEF2"/>
<dbReference type="PANTHER" id="PTHR10472:SF5">
    <property type="entry name" value="D-AMINOACYL-TRNA DEACYLASE 1"/>
    <property type="match status" value="1"/>
</dbReference>
<dbReference type="RefSeq" id="WP_166061704.1">
    <property type="nucleotide sequence ID" value="NZ_CP049889.1"/>
</dbReference>
<dbReference type="CDD" id="cd00563">
    <property type="entry name" value="Dtyr_deacylase"/>
    <property type="match status" value="1"/>
</dbReference>
<dbReference type="GO" id="GO:0005737">
    <property type="term" value="C:cytoplasm"/>
    <property type="evidence" value="ECO:0007669"/>
    <property type="project" value="UniProtKB-SubCell"/>
</dbReference>
<dbReference type="EC" id="3.1.1.-" evidence="4"/>
<feature type="short sequence motif" description="Gly-cisPro motif, important for rejection of L-amino acids" evidence="4">
    <location>
        <begin position="137"/>
        <end position="138"/>
    </location>
</feature>
<comment type="subunit">
    <text evidence="4">Homodimer.</text>
</comment>
<comment type="subcellular location">
    <subcellularLocation>
        <location evidence="4">Cytoplasm</location>
    </subcellularLocation>
</comment>
<keyword evidence="4" id="KW-0963">Cytoplasm</keyword>
<evidence type="ECO:0000313" key="6">
    <source>
        <dbReference type="Proteomes" id="UP000501830"/>
    </source>
</evidence>
<proteinExistence type="inferred from homology"/>
<dbReference type="InterPro" id="IPR003732">
    <property type="entry name" value="Daa-tRNA_deacyls_DTD"/>
</dbReference>
<evidence type="ECO:0000256" key="1">
    <source>
        <dbReference type="ARBA" id="ARBA00009673"/>
    </source>
</evidence>
<dbReference type="EMBL" id="CP049889">
    <property type="protein sequence ID" value="QIK50660.1"/>
    <property type="molecule type" value="Genomic_DNA"/>
</dbReference>
<keyword evidence="4 5" id="KW-0378">Hydrolase</keyword>
<dbReference type="KEGG" id="jpo:G7058_00420"/>
<accession>A0A6G7WEF2</accession>
<evidence type="ECO:0000256" key="2">
    <source>
        <dbReference type="ARBA" id="ARBA00022555"/>
    </source>
</evidence>
<keyword evidence="6" id="KW-1185">Reference proteome</keyword>
<dbReference type="GO" id="GO:0051500">
    <property type="term" value="F:D-tyrosyl-tRNA(Tyr) deacylase activity"/>
    <property type="evidence" value="ECO:0007669"/>
    <property type="project" value="TreeGrafter"/>
</dbReference>
<name>A0A6G7WEF2_9LACT</name>
<dbReference type="Proteomes" id="UP000501830">
    <property type="component" value="Chromosome"/>
</dbReference>
<gene>
    <name evidence="4" type="primary">dtd</name>
    <name evidence="5" type="ORF">G7058_00420</name>
</gene>
<protein>
    <recommendedName>
        <fullName evidence="4">D-aminoacyl-tRNA deacylase</fullName>
        <shortName evidence="4">DTD</shortName>
        <ecNumber evidence="4">3.1.1.96</ecNumber>
    </recommendedName>
    <alternativeName>
        <fullName evidence="4">Gly-tRNA(Ala) deacylase</fullName>
        <ecNumber evidence="4">3.1.1.-</ecNumber>
    </alternativeName>
</protein>
<dbReference type="GO" id="GO:0000049">
    <property type="term" value="F:tRNA binding"/>
    <property type="evidence" value="ECO:0007669"/>
    <property type="project" value="UniProtKB-UniRule"/>
</dbReference>
<dbReference type="SUPFAM" id="SSF69500">
    <property type="entry name" value="DTD-like"/>
    <property type="match status" value="1"/>
</dbReference>
<comment type="domain">
    <text evidence="4">A Gly-cisPro motif from one monomer fits into the active site of the other monomer to allow specific chiral rejection of L-amino acids.</text>
</comment>
<comment type="catalytic activity">
    <reaction evidence="4">
        <text>glycyl-tRNA(Ala) + H2O = tRNA(Ala) + glycine + H(+)</text>
        <dbReference type="Rhea" id="RHEA:53744"/>
        <dbReference type="Rhea" id="RHEA-COMP:9657"/>
        <dbReference type="Rhea" id="RHEA-COMP:13640"/>
        <dbReference type="ChEBI" id="CHEBI:15377"/>
        <dbReference type="ChEBI" id="CHEBI:15378"/>
        <dbReference type="ChEBI" id="CHEBI:57305"/>
        <dbReference type="ChEBI" id="CHEBI:78442"/>
        <dbReference type="ChEBI" id="CHEBI:78522"/>
    </reaction>
</comment>
<dbReference type="InterPro" id="IPR023509">
    <property type="entry name" value="DTD-like_sf"/>
</dbReference>
<dbReference type="NCBIfam" id="TIGR00256">
    <property type="entry name" value="D-aminoacyl-tRNA deacylase"/>
    <property type="match status" value="1"/>
</dbReference>
<dbReference type="EC" id="3.1.1.96" evidence="4"/>
<dbReference type="GO" id="GO:0019478">
    <property type="term" value="P:D-amino acid catabolic process"/>
    <property type="evidence" value="ECO:0007669"/>
    <property type="project" value="UniProtKB-UniRule"/>
</dbReference>
<keyword evidence="3 4" id="KW-0694">RNA-binding</keyword>